<gene>
    <name evidence="1" type="ORF">AK88_04993</name>
</gene>
<evidence type="ECO:0008006" key="3">
    <source>
        <dbReference type="Google" id="ProtNLM"/>
    </source>
</evidence>
<keyword evidence="2" id="KW-1185">Reference proteome</keyword>
<dbReference type="EMBL" id="KQ001730">
    <property type="protein sequence ID" value="KJP85366.1"/>
    <property type="molecule type" value="Genomic_DNA"/>
</dbReference>
<sequence>MEEEFNGFFPPNANSPIPDGMKILPGTQKEDEPPKVTDYQVEPVINEEHFQMNLGGVVPSNWTMNQIAHYIKFAGPDDSVFVEKAKDLLREKGYNFSSHGDKLTTLYENEKFT</sequence>
<evidence type="ECO:0000313" key="2">
    <source>
        <dbReference type="Proteomes" id="UP000054561"/>
    </source>
</evidence>
<proteinExistence type="predicted"/>
<protein>
    <recommendedName>
        <fullName evidence="3">Gamete release protein</fullName>
    </recommendedName>
</protein>
<dbReference type="OMA" id="MNQIAHY"/>
<dbReference type="GeneID" id="24270307"/>
<evidence type="ECO:0000313" key="1">
    <source>
        <dbReference type="EMBL" id="KJP85366.1"/>
    </source>
</evidence>
<dbReference type="Proteomes" id="UP000054561">
    <property type="component" value="Unassembled WGS sequence"/>
</dbReference>
<accession>A0A0D9QI18</accession>
<dbReference type="RefSeq" id="XP_012338020.1">
    <property type="nucleotide sequence ID" value="XM_012482597.1"/>
</dbReference>
<dbReference type="VEuPathDB" id="PlasmoDB:AK88_04993"/>
<reference evidence="1 2" key="1">
    <citation type="submission" date="2014-03" db="EMBL/GenBank/DDBJ databases">
        <title>The Genome Sequence of Plasmodium fragile nilgiri.</title>
        <authorList>
            <consortium name="The Broad Institute Genomics Platform"/>
            <consortium name="The Broad Institute Genome Sequencing Center for Infectious Disease"/>
            <person name="Neafsey D."/>
            <person name="Duraisingh M."/>
            <person name="Young S.K."/>
            <person name="Zeng Q."/>
            <person name="Gargeya S."/>
            <person name="Abouelleil A."/>
            <person name="Alvarado L."/>
            <person name="Chapman S.B."/>
            <person name="Gainer-Dewar J."/>
            <person name="Goldberg J."/>
            <person name="Griggs A."/>
            <person name="Gujja S."/>
            <person name="Hansen M."/>
            <person name="Howarth C."/>
            <person name="Imamovic A."/>
            <person name="Larimer J."/>
            <person name="Pearson M."/>
            <person name="Poon T.W."/>
            <person name="Priest M."/>
            <person name="Roberts A."/>
            <person name="Saif S."/>
            <person name="Shea T."/>
            <person name="Sykes S."/>
            <person name="Wortman J."/>
            <person name="Nusbaum C."/>
            <person name="Birren B."/>
        </authorList>
    </citation>
    <scope>NUCLEOTIDE SEQUENCE [LARGE SCALE GENOMIC DNA]</scope>
    <source>
        <strain evidence="2">nilgiri</strain>
    </source>
</reference>
<organism evidence="1 2">
    <name type="scientific">Plasmodium fragile</name>
    <dbReference type="NCBI Taxonomy" id="5857"/>
    <lineage>
        <taxon>Eukaryota</taxon>
        <taxon>Sar</taxon>
        <taxon>Alveolata</taxon>
        <taxon>Apicomplexa</taxon>
        <taxon>Aconoidasida</taxon>
        <taxon>Haemosporida</taxon>
        <taxon>Plasmodiidae</taxon>
        <taxon>Plasmodium</taxon>
        <taxon>Plasmodium (Plasmodium)</taxon>
    </lineage>
</organism>
<name>A0A0D9QI18_PLAFR</name>
<dbReference type="OrthoDB" id="390051at2759"/>
<dbReference type="AlphaFoldDB" id="A0A0D9QI18"/>